<reference evidence="1" key="2">
    <citation type="submission" date="2023-01" db="EMBL/GenBank/DDBJ databases">
        <authorList>
            <person name="Sun Q."/>
            <person name="Evtushenko L."/>
        </authorList>
    </citation>
    <scope>NUCLEOTIDE SEQUENCE</scope>
    <source>
        <strain evidence="1">VKM B-2935</strain>
    </source>
</reference>
<proteinExistence type="predicted"/>
<dbReference type="AlphaFoldDB" id="A0A9W6K5M4"/>
<dbReference type="Proteomes" id="UP001143328">
    <property type="component" value="Unassembled WGS sequence"/>
</dbReference>
<evidence type="ECO:0000313" key="1">
    <source>
        <dbReference type="EMBL" id="GLK89911.1"/>
    </source>
</evidence>
<accession>A0A9W6K5M4</accession>
<comment type="caution">
    <text evidence="1">The sequence shown here is derived from an EMBL/GenBank/DDBJ whole genome shotgun (WGS) entry which is preliminary data.</text>
</comment>
<gene>
    <name evidence="1" type="ORF">GCM10017655_29730</name>
</gene>
<evidence type="ECO:0000313" key="2">
    <source>
        <dbReference type="Proteomes" id="UP001143328"/>
    </source>
</evidence>
<dbReference type="EMBL" id="BSFN01000008">
    <property type="protein sequence ID" value="GLK89911.1"/>
    <property type="molecule type" value="Genomic_DNA"/>
</dbReference>
<protein>
    <submittedName>
        <fullName evidence="1">Uncharacterized protein</fullName>
    </submittedName>
</protein>
<organism evidence="1 2">
    <name type="scientific">Pseudomonas turukhanskensis</name>
    <dbReference type="NCBI Taxonomy" id="1806536"/>
    <lineage>
        <taxon>Bacteria</taxon>
        <taxon>Pseudomonadati</taxon>
        <taxon>Pseudomonadota</taxon>
        <taxon>Gammaproteobacteria</taxon>
        <taxon>Pseudomonadales</taxon>
        <taxon>Pseudomonadaceae</taxon>
        <taxon>Pseudomonas</taxon>
    </lineage>
</organism>
<dbReference type="RefSeq" id="WP_271196109.1">
    <property type="nucleotide sequence ID" value="NZ_BSFN01000008.1"/>
</dbReference>
<keyword evidence="2" id="KW-1185">Reference proteome</keyword>
<name>A0A9W6K5M4_9PSED</name>
<sequence>MKLDEVPQDHSSTYGGHSKLVYAVDAQGHYQGSQSDGWEPEAYATQLAVQELEDLAAEANAGWQRGELSPLKFLMYRYRLDEPALAQITGLWQWRIRRHFRPAVYRTLSAAILGRYADAFGLPLADLTQYQNNKDRA</sequence>
<reference evidence="1" key="1">
    <citation type="journal article" date="2014" name="Int. J. Syst. Evol. Microbiol.">
        <title>Complete genome sequence of Corynebacterium casei LMG S-19264T (=DSM 44701T), isolated from a smear-ripened cheese.</title>
        <authorList>
            <consortium name="US DOE Joint Genome Institute (JGI-PGF)"/>
            <person name="Walter F."/>
            <person name="Albersmeier A."/>
            <person name="Kalinowski J."/>
            <person name="Ruckert C."/>
        </authorList>
    </citation>
    <scope>NUCLEOTIDE SEQUENCE</scope>
    <source>
        <strain evidence="1">VKM B-2935</strain>
    </source>
</reference>